<evidence type="ECO:0000256" key="1">
    <source>
        <dbReference type="SAM" id="MobiDB-lite"/>
    </source>
</evidence>
<proteinExistence type="predicted"/>
<evidence type="ECO:0000313" key="3">
    <source>
        <dbReference type="Proteomes" id="UP001156641"/>
    </source>
</evidence>
<dbReference type="EMBL" id="BSOS01000026">
    <property type="protein sequence ID" value="GLR66599.1"/>
    <property type="molecule type" value="Genomic_DNA"/>
</dbReference>
<keyword evidence="3" id="KW-1185">Reference proteome</keyword>
<organism evidence="2 3">
    <name type="scientific">Acidocella aquatica</name>
    <dbReference type="NCBI Taxonomy" id="1922313"/>
    <lineage>
        <taxon>Bacteria</taxon>
        <taxon>Pseudomonadati</taxon>
        <taxon>Pseudomonadota</taxon>
        <taxon>Alphaproteobacteria</taxon>
        <taxon>Acetobacterales</taxon>
        <taxon>Acidocellaceae</taxon>
        <taxon>Acidocella</taxon>
    </lineage>
</organism>
<accession>A0ABQ6A8X7</accession>
<name>A0ABQ6A8X7_9PROT</name>
<dbReference type="Proteomes" id="UP001156641">
    <property type="component" value="Unassembled WGS sequence"/>
</dbReference>
<reference evidence="3" key="1">
    <citation type="journal article" date="2019" name="Int. J. Syst. Evol. Microbiol.">
        <title>The Global Catalogue of Microorganisms (GCM) 10K type strain sequencing project: providing services to taxonomists for standard genome sequencing and annotation.</title>
        <authorList>
            <consortium name="The Broad Institute Genomics Platform"/>
            <consortium name="The Broad Institute Genome Sequencing Center for Infectious Disease"/>
            <person name="Wu L."/>
            <person name="Ma J."/>
        </authorList>
    </citation>
    <scope>NUCLEOTIDE SEQUENCE [LARGE SCALE GENOMIC DNA]</scope>
    <source>
        <strain evidence="3">NBRC 112502</strain>
    </source>
</reference>
<comment type="caution">
    <text evidence="2">The sequence shown here is derived from an EMBL/GenBank/DDBJ whole genome shotgun (WGS) entry which is preliminary data.</text>
</comment>
<evidence type="ECO:0000313" key="2">
    <source>
        <dbReference type="EMBL" id="GLR66599.1"/>
    </source>
</evidence>
<sequence length="50" mass="5512">METVMAKGQVKSNREAKKPKKTEAEKLKAKSPLPNIQTSSSGDKDRPKKS</sequence>
<gene>
    <name evidence="2" type="ORF">GCM10010909_12790</name>
</gene>
<feature type="compositionally biased region" description="Basic and acidic residues" evidence="1">
    <location>
        <begin position="12"/>
        <end position="28"/>
    </location>
</feature>
<protein>
    <submittedName>
        <fullName evidence="2">Uncharacterized protein</fullName>
    </submittedName>
</protein>
<feature type="region of interest" description="Disordered" evidence="1">
    <location>
        <begin position="1"/>
        <end position="50"/>
    </location>
</feature>